<dbReference type="Gene3D" id="3.30.420.40">
    <property type="match status" value="2"/>
</dbReference>
<protein>
    <submittedName>
        <fullName evidence="1">DNA-binding protein</fullName>
    </submittedName>
</protein>
<dbReference type="Proteomes" id="UP000029558">
    <property type="component" value="Chromosome"/>
</dbReference>
<proteinExistence type="predicted"/>
<reference evidence="1 2" key="1">
    <citation type="journal article" date="2014" name="Genome Announc.">
        <title>Comparative Genome Analysis of Two Isolates of the Fish Pathogen Piscirickettsia salmonis from Different Hosts Reveals Major Differences in Virulence-Associated Secretion Systems.</title>
        <authorList>
            <person name="Bohle H."/>
            <person name="Henriquez P."/>
            <person name="Grothusen H."/>
            <person name="Navas E."/>
            <person name="Sandoval A."/>
            <person name="Bustamante F."/>
            <person name="Bustos P."/>
            <person name="Mancilla M."/>
        </authorList>
    </citation>
    <scope>NUCLEOTIDE SEQUENCE [LARGE SCALE GENOMIC DNA]</scope>
    <source>
        <strain evidence="2">B1-32597</strain>
    </source>
</reference>
<keyword evidence="1" id="KW-0238">DNA-binding</keyword>
<dbReference type="InterPro" id="IPR010982">
    <property type="entry name" value="Lambda_DNA-bd_dom_sf"/>
</dbReference>
<dbReference type="OrthoDB" id="9772633at2"/>
<dbReference type="SMART" id="SM00530">
    <property type="entry name" value="HTH_XRE"/>
    <property type="match status" value="1"/>
</dbReference>
<dbReference type="SUPFAM" id="SSF47413">
    <property type="entry name" value="lambda repressor-like DNA-binding domains"/>
    <property type="match status" value="1"/>
</dbReference>
<accession>A0A1L6TGB7</accession>
<dbReference type="GO" id="GO:0003677">
    <property type="term" value="F:DNA binding"/>
    <property type="evidence" value="ECO:0007669"/>
    <property type="project" value="UniProtKB-KW"/>
</dbReference>
<dbReference type="InterPro" id="IPR001387">
    <property type="entry name" value="Cro/C1-type_HTH"/>
</dbReference>
<dbReference type="EMBL" id="CP012508">
    <property type="protein sequence ID" value="ALB21461.1"/>
    <property type="molecule type" value="Genomic_DNA"/>
</dbReference>
<dbReference type="AlphaFoldDB" id="A0A1L6TGB7"/>
<dbReference type="Gene3D" id="1.10.260.40">
    <property type="entry name" value="lambda repressor-like DNA-binding domains"/>
    <property type="match status" value="1"/>
</dbReference>
<dbReference type="SUPFAM" id="SSF53067">
    <property type="entry name" value="Actin-like ATPase domain"/>
    <property type="match status" value="1"/>
</dbReference>
<dbReference type="InterPro" id="IPR043129">
    <property type="entry name" value="ATPase_NBD"/>
</dbReference>
<evidence type="ECO:0000313" key="2">
    <source>
        <dbReference type="Proteomes" id="UP000029558"/>
    </source>
</evidence>
<name>A0A1L6TGB7_PISSA</name>
<sequence>MTFMIEKQETSDLIAKNIKSIMGNKKITSNELSRKCNISPGMVSKIINGNTGISIVMAMSIASGLDVDLMDILAGLTSPEKKAKEKLNNNNALSIGILSIEKKRITCVKDAKNETIGQSQINTGIDLAEPTSTLHQLIDEAIIAALPHLEKKTSVFKQSNLVIVAQSYEFETIRHKFTTFMQRHFKHVLILSDWHFMYLANFHHKAPGISLIVDKGISLSFFYKGGIKKIGGWKFPVYDFGGENWLGLETIRHTIQAHDGYIPASKLSSRVLSHFNGKLSNAVEIFFNGARSPDIFASFVDILLRCYYEKDPSAISIVNQGYLEIEKTIKLADKLLEKILPISINGSLAKIYKTYIQAERTAAEVSLISKVDMLASLKESNLLTVVA</sequence>
<dbReference type="PROSITE" id="PS50943">
    <property type="entry name" value="HTH_CROC1"/>
    <property type="match status" value="1"/>
</dbReference>
<dbReference type="RefSeq" id="WP_017376846.1">
    <property type="nucleotide sequence ID" value="NZ_CP048056.1"/>
</dbReference>
<dbReference type="Pfam" id="PF13443">
    <property type="entry name" value="HTH_26"/>
    <property type="match status" value="1"/>
</dbReference>
<evidence type="ECO:0000313" key="1">
    <source>
        <dbReference type="EMBL" id="ALB21461.1"/>
    </source>
</evidence>
<dbReference type="CDD" id="cd00093">
    <property type="entry name" value="HTH_XRE"/>
    <property type="match status" value="1"/>
</dbReference>
<gene>
    <name evidence="1" type="ORF">KU39_277</name>
</gene>
<organism evidence="1 2">
    <name type="scientific">Piscirickettsia salmonis</name>
    <dbReference type="NCBI Taxonomy" id="1238"/>
    <lineage>
        <taxon>Bacteria</taxon>
        <taxon>Pseudomonadati</taxon>
        <taxon>Pseudomonadota</taxon>
        <taxon>Gammaproteobacteria</taxon>
        <taxon>Thiotrichales</taxon>
        <taxon>Piscirickettsiaceae</taxon>
        <taxon>Piscirickettsia</taxon>
    </lineage>
</organism>